<keyword evidence="2" id="KW-1185">Reference proteome</keyword>
<dbReference type="HOGENOM" id="CLU_2896669_0_0_7"/>
<proteinExistence type="predicted"/>
<evidence type="ECO:0000313" key="2">
    <source>
        <dbReference type="Proteomes" id="UP000002710"/>
    </source>
</evidence>
<name>Q30WK6_OLEA2</name>
<dbReference type="AlphaFoldDB" id="Q30WK6"/>
<gene>
    <name evidence="1" type="ordered locus">Dde_3146</name>
</gene>
<reference evidence="1 2" key="1">
    <citation type="journal article" date="2011" name="J. Bacteriol.">
        <title>Complete genome sequence and updated annotation of Desulfovibrio alaskensis G20.</title>
        <authorList>
            <person name="Hauser L.J."/>
            <person name="Land M.L."/>
            <person name="Brown S.D."/>
            <person name="Larimer F."/>
            <person name="Keller K.L."/>
            <person name="Rapp-Giles B.J."/>
            <person name="Price M.N."/>
            <person name="Lin M."/>
            <person name="Bruce D.C."/>
            <person name="Detter J.C."/>
            <person name="Tapia R."/>
            <person name="Han C.S."/>
            <person name="Goodwin L.A."/>
            <person name="Cheng J.F."/>
            <person name="Pitluck S."/>
            <person name="Copeland A."/>
            <person name="Lucas S."/>
            <person name="Nolan M."/>
            <person name="Lapidus A.L."/>
            <person name="Palumbo A.V."/>
            <person name="Wall J.D."/>
        </authorList>
    </citation>
    <scope>NUCLEOTIDE SEQUENCE [LARGE SCALE GENOMIC DNA]</scope>
    <source>
        <strain evidence="2">ATCC BAA 1058 / DSM 17464 / G20</strain>
    </source>
</reference>
<dbReference type="Proteomes" id="UP000002710">
    <property type="component" value="Chromosome"/>
</dbReference>
<dbReference type="KEGG" id="dde:Dde_3146"/>
<sequence>MAKVKFSLRQTEIYLILLIAFSDRCVSALVRQEYACSDQVVMKGMVISDWSFFKDAGDSRSL</sequence>
<evidence type="ECO:0000313" key="1">
    <source>
        <dbReference type="EMBL" id="ABB39940.1"/>
    </source>
</evidence>
<protein>
    <submittedName>
        <fullName evidence="1">Uncharacterized protein</fullName>
    </submittedName>
</protein>
<dbReference type="EMBL" id="CP000112">
    <property type="protein sequence ID" value="ABB39940.1"/>
    <property type="molecule type" value="Genomic_DNA"/>
</dbReference>
<organism evidence="1 2">
    <name type="scientific">Oleidesulfovibrio alaskensis (strain ATCC BAA-1058 / DSM 17464 / G20)</name>
    <name type="common">Desulfovibrio alaskensis</name>
    <dbReference type="NCBI Taxonomy" id="207559"/>
    <lineage>
        <taxon>Bacteria</taxon>
        <taxon>Pseudomonadati</taxon>
        <taxon>Thermodesulfobacteriota</taxon>
        <taxon>Desulfovibrionia</taxon>
        <taxon>Desulfovibrionales</taxon>
        <taxon>Desulfovibrionaceae</taxon>
        <taxon>Oleidesulfovibrio</taxon>
    </lineage>
</organism>
<accession>Q30WK6</accession>